<protein>
    <submittedName>
        <fullName evidence="1">Uncharacterized protein</fullName>
    </submittedName>
</protein>
<organism evidence="1 2">
    <name type="scientific">Carya illinoinensis</name>
    <name type="common">Pecan</name>
    <dbReference type="NCBI Taxonomy" id="32201"/>
    <lineage>
        <taxon>Eukaryota</taxon>
        <taxon>Viridiplantae</taxon>
        <taxon>Streptophyta</taxon>
        <taxon>Embryophyta</taxon>
        <taxon>Tracheophyta</taxon>
        <taxon>Spermatophyta</taxon>
        <taxon>Magnoliopsida</taxon>
        <taxon>eudicotyledons</taxon>
        <taxon>Gunneridae</taxon>
        <taxon>Pentapetalae</taxon>
        <taxon>rosids</taxon>
        <taxon>fabids</taxon>
        <taxon>Fagales</taxon>
        <taxon>Juglandaceae</taxon>
        <taxon>Carya</taxon>
    </lineage>
</organism>
<sequence length="103" mass="11606">MTASVASSTRKLSLSLTHKRIVTVKHLWSLIRMVGEEIRTKGRGEAQIRTVGERGSHGEEVAKLKGDSRQRRWGGIHGVKDLQQREILRISHYLASAEAHLAW</sequence>
<dbReference type="EMBL" id="CM031827">
    <property type="protein sequence ID" value="KAG6724662.1"/>
    <property type="molecule type" value="Genomic_DNA"/>
</dbReference>
<dbReference type="AlphaFoldDB" id="A0A922FPR7"/>
<dbReference type="Proteomes" id="UP000811246">
    <property type="component" value="Chromosome 3"/>
</dbReference>
<evidence type="ECO:0000313" key="1">
    <source>
        <dbReference type="EMBL" id="KAG6724662.1"/>
    </source>
</evidence>
<evidence type="ECO:0000313" key="2">
    <source>
        <dbReference type="Proteomes" id="UP000811246"/>
    </source>
</evidence>
<accession>A0A922FPR7</accession>
<gene>
    <name evidence="1" type="ORF">I3842_03G268600</name>
</gene>
<comment type="caution">
    <text evidence="1">The sequence shown here is derived from an EMBL/GenBank/DDBJ whole genome shotgun (WGS) entry which is preliminary data.</text>
</comment>
<name>A0A922FPR7_CARIL</name>
<proteinExistence type="predicted"/>
<reference evidence="1" key="1">
    <citation type="submission" date="2021-01" db="EMBL/GenBank/DDBJ databases">
        <authorList>
            <person name="Lovell J.T."/>
            <person name="Bentley N."/>
            <person name="Bhattarai G."/>
            <person name="Jenkins J.W."/>
            <person name="Sreedasyam A."/>
            <person name="Alarcon Y."/>
            <person name="Bock C."/>
            <person name="Boston L."/>
            <person name="Carlson J."/>
            <person name="Cervantes K."/>
            <person name="Clermont K."/>
            <person name="Krom N."/>
            <person name="Kubenka K."/>
            <person name="Mamidi S."/>
            <person name="Mattison C."/>
            <person name="Monteros M."/>
            <person name="Pisani C."/>
            <person name="Plott C."/>
            <person name="Rajasekar S."/>
            <person name="Rhein H.S."/>
            <person name="Rohla C."/>
            <person name="Song M."/>
            <person name="Hilaire R.S."/>
            <person name="Shu S."/>
            <person name="Wells L."/>
            <person name="Wang X."/>
            <person name="Webber J."/>
            <person name="Heerema R.J."/>
            <person name="Klein P."/>
            <person name="Conner P."/>
            <person name="Grauke L."/>
            <person name="Grimwood J."/>
            <person name="Schmutz J."/>
            <person name="Randall J.J."/>
        </authorList>
    </citation>
    <scope>NUCLEOTIDE SEQUENCE</scope>
    <source>
        <tissue evidence="1">Leaf</tissue>
    </source>
</reference>